<organism evidence="1 2">
    <name type="scientific">Choristoneura fumiferana</name>
    <name type="common">Spruce budworm moth</name>
    <name type="synonym">Archips fumiferana</name>
    <dbReference type="NCBI Taxonomy" id="7141"/>
    <lineage>
        <taxon>Eukaryota</taxon>
        <taxon>Metazoa</taxon>
        <taxon>Ecdysozoa</taxon>
        <taxon>Arthropoda</taxon>
        <taxon>Hexapoda</taxon>
        <taxon>Insecta</taxon>
        <taxon>Pterygota</taxon>
        <taxon>Neoptera</taxon>
        <taxon>Endopterygota</taxon>
        <taxon>Lepidoptera</taxon>
        <taxon>Glossata</taxon>
        <taxon>Ditrysia</taxon>
        <taxon>Tortricoidea</taxon>
        <taxon>Tortricidae</taxon>
        <taxon>Tortricinae</taxon>
        <taxon>Choristoneura</taxon>
    </lineage>
</organism>
<evidence type="ECO:0000313" key="1">
    <source>
        <dbReference type="EMBL" id="KAI8441235.1"/>
    </source>
</evidence>
<dbReference type="EMBL" id="CM046127">
    <property type="protein sequence ID" value="KAI8441235.1"/>
    <property type="molecule type" value="Genomic_DNA"/>
</dbReference>
<reference evidence="1 2" key="1">
    <citation type="journal article" date="2022" name="Genome Biol. Evol.">
        <title>The Spruce Budworm Genome: Reconstructing the Evolutionary History of Antifreeze Proteins.</title>
        <authorList>
            <person name="Beliveau C."/>
            <person name="Gagne P."/>
            <person name="Picq S."/>
            <person name="Vernygora O."/>
            <person name="Keeling C.I."/>
            <person name="Pinkney K."/>
            <person name="Doucet D."/>
            <person name="Wen F."/>
            <person name="Johnston J.S."/>
            <person name="Maaroufi H."/>
            <person name="Boyle B."/>
            <person name="Laroche J."/>
            <person name="Dewar K."/>
            <person name="Juretic N."/>
            <person name="Blackburn G."/>
            <person name="Nisole A."/>
            <person name="Brunet B."/>
            <person name="Brandao M."/>
            <person name="Lumley L."/>
            <person name="Duan J."/>
            <person name="Quan G."/>
            <person name="Lucarotti C.J."/>
            <person name="Roe A.D."/>
            <person name="Sperling F.A.H."/>
            <person name="Levesque R.C."/>
            <person name="Cusson M."/>
        </authorList>
    </citation>
    <scope>NUCLEOTIDE SEQUENCE [LARGE SCALE GENOMIC DNA]</scope>
    <source>
        <strain evidence="1">Glfc:IPQL:Cfum</strain>
    </source>
</reference>
<proteinExistence type="predicted"/>
<dbReference type="Proteomes" id="UP001064048">
    <property type="component" value="Chromosome 27"/>
</dbReference>
<comment type="caution">
    <text evidence="1">The sequence shown here is derived from an EMBL/GenBank/DDBJ whole genome shotgun (WGS) entry which is preliminary data.</text>
</comment>
<protein>
    <submittedName>
        <fullName evidence="1">Uncharacterized protein</fullName>
    </submittedName>
</protein>
<gene>
    <name evidence="1" type="ORF">MSG28_014884</name>
</gene>
<name>A0ACC0KY44_CHOFU</name>
<accession>A0ACC0KY44</accession>
<sequence>MDPQTAETQTKKPKPFSIESIIGTSRKSPEIDIENNLSEHSRNSEEDENEELNRMRVLAPLPPSDAREEKRESPVSVGSEESDAGEENTQGLASKMVVAIRADLAQGPTTCKTVDRGPWTDGILRLIKGVTIAMSVQECWHLQLASF</sequence>
<keyword evidence="2" id="KW-1185">Reference proteome</keyword>
<evidence type="ECO:0000313" key="2">
    <source>
        <dbReference type="Proteomes" id="UP001064048"/>
    </source>
</evidence>